<evidence type="ECO:0000313" key="2">
    <source>
        <dbReference type="EMBL" id="EGU66865.1"/>
    </source>
</evidence>
<dbReference type="EMBL" id="AFUE01000008">
    <property type="protein sequence ID" value="EGU66865.1"/>
    <property type="molecule type" value="Genomic_DNA"/>
</dbReference>
<sequence>MKKIDYKFMGMGLVFLFFGLLLHRFLIFIAGLAFIIYSFFSRGMAPTKENIFKPKLAKRKKNKENRYEKLYP</sequence>
<reference evidence="2 3" key="1">
    <citation type="submission" date="2011-05" db="EMBL/GenBank/DDBJ databases">
        <authorList>
            <person name="Durkin A.S."/>
            <person name="McCorrison J."/>
            <person name="Torralba M."/>
            <person name="Gillis M."/>
            <person name="Methe B."/>
            <person name="Sutton G."/>
            <person name="Nelson K.E."/>
        </authorList>
    </citation>
    <scope>NUCLEOTIDE SEQUENCE [LARGE SCALE GENOMIC DNA]</scope>
    <source>
        <strain evidence="2 3">ATCC 51100</strain>
    </source>
</reference>
<protein>
    <submittedName>
        <fullName evidence="2">Uncharacterized protein</fullName>
    </submittedName>
</protein>
<keyword evidence="1" id="KW-0472">Membrane</keyword>
<feature type="transmembrane region" description="Helical" evidence="1">
    <location>
        <begin position="12"/>
        <end position="40"/>
    </location>
</feature>
<gene>
    <name evidence="2" type="ORF">HMPREF9960_1328</name>
</gene>
<evidence type="ECO:0000256" key="1">
    <source>
        <dbReference type="SAM" id="Phobius"/>
    </source>
</evidence>
<comment type="caution">
    <text evidence="2">The sequence shown here is derived from an EMBL/GenBank/DDBJ whole genome shotgun (WGS) entry which is preliminary data.</text>
</comment>
<name>A0AAV3EDV5_STRCR</name>
<organism evidence="2 3">
    <name type="scientific">Streptococcus cristatus ATCC 51100</name>
    <dbReference type="NCBI Taxonomy" id="889201"/>
    <lineage>
        <taxon>Bacteria</taxon>
        <taxon>Bacillati</taxon>
        <taxon>Bacillota</taxon>
        <taxon>Bacilli</taxon>
        <taxon>Lactobacillales</taxon>
        <taxon>Streptococcaceae</taxon>
        <taxon>Streptococcus</taxon>
    </lineage>
</organism>
<evidence type="ECO:0000313" key="3">
    <source>
        <dbReference type="Proteomes" id="UP000004274"/>
    </source>
</evidence>
<keyword evidence="1" id="KW-0812">Transmembrane</keyword>
<dbReference type="RefSeq" id="WP_005592390.1">
    <property type="nucleotide sequence ID" value="NZ_AFUE01000008.1"/>
</dbReference>
<keyword evidence="1" id="KW-1133">Transmembrane helix</keyword>
<dbReference type="Proteomes" id="UP000004274">
    <property type="component" value="Unassembled WGS sequence"/>
</dbReference>
<dbReference type="AlphaFoldDB" id="A0AAV3EDV5"/>
<accession>A0AAV3EDV5</accession>
<proteinExistence type="predicted"/>